<sequence length="204" mass="22673">MREMITPDIRSPSSGSFSERPGGDDVRIREASRDDDVPSHPEPDTRHLNEGEETEASLQKEGEEVVALTCRNERYEGQCHPDTGVPYVRKTIEYDGKVYEGVFPEFDSAFDANLPEDKFNAKDREHIAMCNAQLKDAVENDPDLKAKFTEEQLEQIANGDTPDGYTWHHTEEPGKMQLVDTAAHQGTGHTGGRVIWGGGGTART</sequence>
<dbReference type="Proteomes" id="UP001244552">
    <property type="component" value="Unassembled WGS sequence"/>
</dbReference>
<evidence type="ECO:0008006" key="4">
    <source>
        <dbReference type="Google" id="ProtNLM"/>
    </source>
</evidence>
<accession>A0ABU0MI64</accession>
<dbReference type="Pfam" id="PF12639">
    <property type="entry name" value="Colicin-DNase"/>
    <property type="match status" value="1"/>
</dbReference>
<comment type="caution">
    <text evidence="2">The sequence shown here is derived from an EMBL/GenBank/DDBJ whole genome shotgun (WGS) entry which is preliminary data.</text>
</comment>
<protein>
    <recommendedName>
        <fullName evidence="4">HNH endonuclease</fullName>
    </recommendedName>
</protein>
<organism evidence="2 3">
    <name type="scientific">Azospirillum picis</name>
    <dbReference type="NCBI Taxonomy" id="488438"/>
    <lineage>
        <taxon>Bacteria</taxon>
        <taxon>Pseudomonadati</taxon>
        <taxon>Pseudomonadota</taxon>
        <taxon>Alphaproteobacteria</taxon>
        <taxon>Rhodospirillales</taxon>
        <taxon>Azospirillaceae</taxon>
        <taxon>Azospirillum</taxon>
    </lineage>
</organism>
<evidence type="ECO:0000313" key="2">
    <source>
        <dbReference type="EMBL" id="MDQ0533128.1"/>
    </source>
</evidence>
<name>A0ABU0MI64_9PROT</name>
<feature type="compositionally biased region" description="Basic and acidic residues" evidence="1">
    <location>
        <begin position="21"/>
        <end position="50"/>
    </location>
</feature>
<feature type="compositionally biased region" description="Gly residues" evidence="1">
    <location>
        <begin position="188"/>
        <end position="204"/>
    </location>
</feature>
<evidence type="ECO:0000256" key="1">
    <source>
        <dbReference type="SAM" id="MobiDB-lite"/>
    </source>
</evidence>
<feature type="region of interest" description="Disordered" evidence="1">
    <location>
        <begin position="1"/>
        <end position="61"/>
    </location>
</feature>
<reference evidence="2 3" key="1">
    <citation type="submission" date="2023-07" db="EMBL/GenBank/DDBJ databases">
        <title>Genomic Encyclopedia of Type Strains, Phase IV (KMG-IV): sequencing the most valuable type-strain genomes for metagenomic binning, comparative biology and taxonomic classification.</title>
        <authorList>
            <person name="Goeker M."/>
        </authorList>
    </citation>
    <scope>NUCLEOTIDE SEQUENCE [LARGE SCALE GENOMIC DNA]</scope>
    <source>
        <strain evidence="2 3">DSM 19922</strain>
    </source>
</reference>
<dbReference type="EMBL" id="JAUSVU010000005">
    <property type="protein sequence ID" value="MDQ0533128.1"/>
    <property type="molecule type" value="Genomic_DNA"/>
</dbReference>
<gene>
    <name evidence="2" type="ORF">QO018_001977</name>
</gene>
<evidence type="ECO:0000313" key="3">
    <source>
        <dbReference type="Proteomes" id="UP001244552"/>
    </source>
</evidence>
<proteinExistence type="predicted"/>
<feature type="region of interest" description="Disordered" evidence="1">
    <location>
        <begin position="185"/>
        <end position="204"/>
    </location>
</feature>
<keyword evidence="3" id="KW-1185">Reference proteome</keyword>